<protein>
    <recommendedName>
        <fullName evidence="1">IrrE N-terminal-like domain-containing protein</fullName>
    </recommendedName>
</protein>
<dbReference type="EMBL" id="JAOQIO010000124">
    <property type="protein sequence ID" value="MCU6798034.1"/>
    <property type="molecule type" value="Genomic_DNA"/>
</dbReference>
<evidence type="ECO:0000313" key="2">
    <source>
        <dbReference type="EMBL" id="MCU6798034.1"/>
    </source>
</evidence>
<evidence type="ECO:0000259" key="1">
    <source>
        <dbReference type="Pfam" id="PF06114"/>
    </source>
</evidence>
<comment type="caution">
    <text evidence="2">The sequence shown here is derived from an EMBL/GenBank/DDBJ whole genome shotgun (WGS) entry which is preliminary data.</text>
</comment>
<name>A0ABT2UTQ9_9BACL</name>
<gene>
    <name evidence="2" type="ORF">OB236_38505</name>
</gene>
<keyword evidence="3" id="KW-1185">Reference proteome</keyword>
<accession>A0ABT2UTQ9</accession>
<evidence type="ECO:0000313" key="3">
    <source>
        <dbReference type="Proteomes" id="UP001652445"/>
    </source>
</evidence>
<reference evidence="2 3" key="1">
    <citation type="submission" date="2022-09" db="EMBL/GenBank/DDBJ databases">
        <authorList>
            <person name="Han X.L."/>
            <person name="Wang Q."/>
            <person name="Lu T."/>
        </authorList>
    </citation>
    <scope>NUCLEOTIDE SEQUENCE [LARGE SCALE GENOMIC DNA]</scope>
    <source>
        <strain evidence="2 3">WQ 127069</strain>
    </source>
</reference>
<feature type="domain" description="IrrE N-terminal-like" evidence="1">
    <location>
        <begin position="53"/>
        <end position="130"/>
    </location>
</feature>
<dbReference type="InterPro" id="IPR010359">
    <property type="entry name" value="IrrE_HExxH"/>
</dbReference>
<dbReference type="RefSeq" id="WP_262688716.1">
    <property type="nucleotide sequence ID" value="NZ_JAOQIO010000124.1"/>
</dbReference>
<sequence>MNLTLYNSTNLELRINNIYQINGIYHVTDLDIGHIAEIFNAELRFHSRKTKVYWDDDFCLVYLELDQSEDEIRKDFFHELGHIAMHVGNQNKLPKTFVQYQEEQASHFQLYASMPIYMIEKFIYEAHTIAIFEKVLVEAFCLPILLVRKRIGQIQNRIYQNQLDREWRKRKKPDTSYITAEYIKNLQAELGRKWDDRYGGG</sequence>
<dbReference type="Pfam" id="PF06114">
    <property type="entry name" value="Peptidase_M78"/>
    <property type="match status" value="1"/>
</dbReference>
<organism evidence="2 3">
    <name type="scientific">Paenibacillus baimaensis</name>
    <dbReference type="NCBI Taxonomy" id="2982185"/>
    <lineage>
        <taxon>Bacteria</taxon>
        <taxon>Bacillati</taxon>
        <taxon>Bacillota</taxon>
        <taxon>Bacilli</taxon>
        <taxon>Bacillales</taxon>
        <taxon>Paenibacillaceae</taxon>
        <taxon>Paenibacillus</taxon>
    </lineage>
</organism>
<dbReference type="Proteomes" id="UP001652445">
    <property type="component" value="Unassembled WGS sequence"/>
</dbReference>
<proteinExistence type="predicted"/>